<name>A0ABV8H687_9FLAO</name>
<organism evidence="1 2">
    <name type="scientific">Zunongwangia endophytica</name>
    <dbReference type="NCBI Taxonomy" id="1808945"/>
    <lineage>
        <taxon>Bacteria</taxon>
        <taxon>Pseudomonadati</taxon>
        <taxon>Bacteroidota</taxon>
        <taxon>Flavobacteriia</taxon>
        <taxon>Flavobacteriales</taxon>
        <taxon>Flavobacteriaceae</taxon>
        <taxon>Zunongwangia</taxon>
    </lineage>
</organism>
<sequence length="406" mass="47475">MNYIYINGSSKVSIKYSEDNSKVEEVYIDDSLVEFEEEDKQDKLEYAIKTKRNKYQKFLNKQFENLIVLTGAGSSVGIGEKNKGRLLSQLWDDTKEKLGEEKLNHFCELVNYNSKDENGNYVKNLEKLLSIANAAKDFVASTKEINIPKTIKEIEKLIKSKCELVLPKDAPHHTFLEKITRRKVTLPRAKIFNLNYDTLFEQAGRKGNFTIIDGFSFSFPRYFSGRNFDYDIVLRDKSRLKEEDNFKKRVFHLYKPHGSVDWEKVKKDIIQSDNVKKALMIYPKDSKYESSYEQPFFEMMSRFQQNLRKDNILLICIGFSFNDKHIVTAIQEALEQNSGFQLMVINKGIDTSDNLKWLLELAHKHSNILLIDELFSDFAEQYPLLKSYNQDEYKRITINLNDTDGE</sequence>
<reference evidence="2" key="1">
    <citation type="journal article" date="2019" name="Int. J. Syst. Evol. Microbiol.">
        <title>The Global Catalogue of Microorganisms (GCM) 10K type strain sequencing project: providing services to taxonomists for standard genome sequencing and annotation.</title>
        <authorList>
            <consortium name="The Broad Institute Genomics Platform"/>
            <consortium name="The Broad Institute Genome Sequencing Center for Infectious Disease"/>
            <person name="Wu L."/>
            <person name="Ma J."/>
        </authorList>
    </citation>
    <scope>NUCLEOTIDE SEQUENCE [LARGE SCALE GENOMIC DNA]</scope>
    <source>
        <strain evidence="2">CECT 9128</strain>
    </source>
</reference>
<comment type="caution">
    <text evidence="1">The sequence shown here is derived from an EMBL/GenBank/DDBJ whole genome shotgun (WGS) entry which is preliminary data.</text>
</comment>
<dbReference type="Proteomes" id="UP001595793">
    <property type="component" value="Unassembled WGS sequence"/>
</dbReference>
<gene>
    <name evidence="1" type="ORF">ACFOS1_03890</name>
</gene>
<protein>
    <submittedName>
        <fullName evidence="1">SIR2 family protein</fullName>
    </submittedName>
</protein>
<proteinExistence type="predicted"/>
<dbReference type="RefSeq" id="WP_290236095.1">
    <property type="nucleotide sequence ID" value="NZ_JAUFPZ010000002.1"/>
</dbReference>
<dbReference type="Pfam" id="PF13289">
    <property type="entry name" value="SIR2_2"/>
    <property type="match status" value="1"/>
</dbReference>
<evidence type="ECO:0000313" key="2">
    <source>
        <dbReference type="Proteomes" id="UP001595793"/>
    </source>
</evidence>
<dbReference type="EMBL" id="JBHSAS010000006">
    <property type="protein sequence ID" value="MFC4026533.1"/>
    <property type="molecule type" value="Genomic_DNA"/>
</dbReference>
<accession>A0ABV8H687</accession>
<evidence type="ECO:0000313" key="1">
    <source>
        <dbReference type="EMBL" id="MFC4026533.1"/>
    </source>
</evidence>
<keyword evidence="2" id="KW-1185">Reference proteome</keyword>